<comment type="caution">
    <text evidence="1">The sequence shown here is derived from an EMBL/GenBank/DDBJ whole genome shotgun (WGS) entry which is preliminary data.</text>
</comment>
<organism evidence="1 2">
    <name type="scientific">Candidatus Lloydbacteria bacterium RIFCSPHIGHO2_01_FULL_49_22</name>
    <dbReference type="NCBI Taxonomy" id="1798658"/>
    <lineage>
        <taxon>Bacteria</taxon>
        <taxon>Candidatus Lloydiibacteriota</taxon>
    </lineage>
</organism>
<name>A0A1G2CX58_9BACT</name>
<dbReference type="AlphaFoldDB" id="A0A1G2CX58"/>
<evidence type="ECO:0000313" key="2">
    <source>
        <dbReference type="Proteomes" id="UP000177122"/>
    </source>
</evidence>
<evidence type="ECO:0000313" key="1">
    <source>
        <dbReference type="EMBL" id="OGZ05966.1"/>
    </source>
</evidence>
<proteinExistence type="predicted"/>
<dbReference type="Proteomes" id="UP000177122">
    <property type="component" value="Unassembled WGS sequence"/>
</dbReference>
<protein>
    <submittedName>
        <fullName evidence="1">Uncharacterized protein</fullName>
    </submittedName>
</protein>
<dbReference type="EMBL" id="MHLI01000006">
    <property type="protein sequence ID" value="OGZ05966.1"/>
    <property type="molecule type" value="Genomic_DNA"/>
</dbReference>
<gene>
    <name evidence="1" type="ORF">A2845_04160</name>
</gene>
<reference evidence="1 2" key="1">
    <citation type="journal article" date="2016" name="Nat. Commun.">
        <title>Thousands of microbial genomes shed light on interconnected biogeochemical processes in an aquifer system.</title>
        <authorList>
            <person name="Anantharaman K."/>
            <person name="Brown C.T."/>
            <person name="Hug L.A."/>
            <person name="Sharon I."/>
            <person name="Castelle C.J."/>
            <person name="Probst A.J."/>
            <person name="Thomas B.C."/>
            <person name="Singh A."/>
            <person name="Wilkins M.J."/>
            <person name="Karaoz U."/>
            <person name="Brodie E.L."/>
            <person name="Williams K.H."/>
            <person name="Hubbard S.S."/>
            <person name="Banfield J.F."/>
        </authorList>
    </citation>
    <scope>NUCLEOTIDE SEQUENCE [LARGE SCALE GENOMIC DNA]</scope>
</reference>
<accession>A0A1G2CX58</accession>
<sequence>MSFCTQKKRTGNKDRLLAEAAAPCNIGHRFLSLGILMLTIRKLPNYPIWHVESDDRWDLAMTFLRIEEYYESPNPLFQGKVFSLETYMDWYVREYSKTKKPYGAFTYASDWSAFNVPEVAVRAVCETFTGHSAKELWLFDELTKQGAFHEDQFYLIGNKRGAKAYFEHEYRHALFALNREYHNAMIEIIACFPIAELRSWILERYSKTVLLDEIQAYTLTGWPKGCAITEEMRVLQQLLKRIEQRHIPAA</sequence>